<name>A0A7C0U1Z9_DESA2</name>
<dbReference type="EMBL" id="DRBS01000135">
    <property type="protein sequence ID" value="HDD43904.1"/>
    <property type="molecule type" value="Genomic_DNA"/>
</dbReference>
<dbReference type="Proteomes" id="UP000886289">
    <property type="component" value="Unassembled WGS sequence"/>
</dbReference>
<dbReference type="AlphaFoldDB" id="A0A7C0U1Z9"/>
<evidence type="ECO:0000313" key="1">
    <source>
        <dbReference type="EMBL" id="HDD43904.1"/>
    </source>
</evidence>
<protein>
    <submittedName>
        <fullName evidence="1">Uncharacterized protein</fullName>
    </submittedName>
</protein>
<comment type="caution">
    <text evidence="1">The sequence shown here is derived from an EMBL/GenBank/DDBJ whole genome shotgun (WGS) entry which is preliminary data.</text>
</comment>
<proteinExistence type="predicted"/>
<gene>
    <name evidence="1" type="ORF">ENG63_03465</name>
</gene>
<organism evidence="1">
    <name type="scientific">Desulfofervidus auxilii</name>
    <dbReference type="NCBI Taxonomy" id="1621989"/>
    <lineage>
        <taxon>Bacteria</taxon>
        <taxon>Pseudomonadati</taxon>
        <taxon>Thermodesulfobacteriota</taxon>
        <taxon>Candidatus Desulfofervidia</taxon>
        <taxon>Candidatus Desulfofervidales</taxon>
        <taxon>Candidatus Desulfofervidaceae</taxon>
        <taxon>Candidatus Desulfofervidus</taxon>
    </lineage>
</organism>
<reference evidence="1" key="1">
    <citation type="journal article" date="2020" name="mSystems">
        <title>Genome- and Community-Level Interaction Insights into Carbon Utilization and Element Cycling Functions of Hydrothermarchaeota in Hydrothermal Sediment.</title>
        <authorList>
            <person name="Zhou Z."/>
            <person name="Liu Y."/>
            <person name="Xu W."/>
            <person name="Pan J."/>
            <person name="Luo Z.H."/>
            <person name="Li M."/>
        </authorList>
    </citation>
    <scope>NUCLEOTIDE SEQUENCE [LARGE SCALE GENOMIC DNA]</scope>
    <source>
        <strain evidence="1">HyVt-233</strain>
    </source>
</reference>
<accession>A0A7C0U1Z9</accession>
<sequence>MLFPAYPLLLVTPRKSKFKIGARRVYVDLPWQAYSFIGMILYKAQKEALTAEDVKKEWNAYLKSHKKALSYGGKPMVKVVVRYDKNLKKCILLLRINWSLFLEYLEEKAKNLMIEVDKDGKSIMKVYGDIWNNYFSGIGMISAPQPTYPNFQRFIKLLKRTGDYYQLIKLIDELKESVETLDKILKENYPFIRLHTLNLIMDIEYLKNLVNVANIPASYLLLRNILENFVKIFVYFDLGKYIDPNFILAVMFVYEYESMSNRVFSLKSFKSKFIKKCSKIISSISSNEVNILDIINKFLEKEMPKLGVNKGLLENLSKDYGLEDANLANIYNACSQVIHNQPPLPFYSLLEVKFFKYFLKRYVNSIKILVEKMCRLLGVDVELKRARLTPITVDVKSIKKCIKIAREIARSYESSIMETIKMSILKLEVERPDILIRPLTLACLFYLVSTNFKRIKNLEFIEEDIYDVARILQPFSFRFVESEIGNTLSALQEIIIPRLEKYSNFASLSLEEKRRVISYLLSLYSPYIITDLFKTWSVIHR</sequence>